<evidence type="ECO:0000313" key="2">
    <source>
        <dbReference type="Proteomes" id="UP000265520"/>
    </source>
</evidence>
<dbReference type="AlphaFoldDB" id="A0A392UM20"/>
<reference evidence="1 2" key="1">
    <citation type="journal article" date="2018" name="Front. Plant Sci.">
        <title>Red Clover (Trifolium pratense) and Zigzag Clover (T. medium) - A Picture of Genomic Similarities and Differences.</title>
        <authorList>
            <person name="Dluhosova J."/>
            <person name="Istvanek J."/>
            <person name="Nedelnik J."/>
            <person name="Repkova J."/>
        </authorList>
    </citation>
    <scope>NUCLEOTIDE SEQUENCE [LARGE SCALE GENOMIC DNA]</scope>
    <source>
        <strain evidence="2">cv. 10/8</strain>
        <tissue evidence="1">Leaf</tissue>
    </source>
</reference>
<organism evidence="1 2">
    <name type="scientific">Trifolium medium</name>
    <dbReference type="NCBI Taxonomy" id="97028"/>
    <lineage>
        <taxon>Eukaryota</taxon>
        <taxon>Viridiplantae</taxon>
        <taxon>Streptophyta</taxon>
        <taxon>Embryophyta</taxon>
        <taxon>Tracheophyta</taxon>
        <taxon>Spermatophyta</taxon>
        <taxon>Magnoliopsida</taxon>
        <taxon>eudicotyledons</taxon>
        <taxon>Gunneridae</taxon>
        <taxon>Pentapetalae</taxon>
        <taxon>rosids</taxon>
        <taxon>fabids</taxon>
        <taxon>Fabales</taxon>
        <taxon>Fabaceae</taxon>
        <taxon>Papilionoideae</taxon>
        <taxon>50 kb inversion clade</taxon>
        <taxon>NPAAA clade</taxon>
        <taxon>Hologalegina</taxon>
        <taxon>IRL clade</taxon>
        <taxon>Trifolieae</taxon>
        <taxon>Trifolium</taxon>
    </lineage>
</organism>
<dbReference type="EMBL" id="LXQA010846892">
    <property type="protein sequence ID" value="MCI73807.1"/>
    <property type="molecule type" value="Genomic_DNA"/>
</dbReference>
<keyword evidence="2" id="KW-1185">Reference proteome</keyword>
<evidence type="ECO:0000313" key="1">
    <source>
        <dbReference type="EMBL" id="MCI73807.1"/>
    </source>
</evidence>
<comment type="caution">
    <text evidence="1">The sequence shown here is derived from an EMBL/GenBank/DDBJ whole genome shotgun (WGS) entry which is preliminary data.</text>
</comment>
<proteinExistence type="predicted"/>
<sequence>FATYDQARFATYDQDEDVIAYIPDEYEVNRLSSKN</sequence>
<protein>
    <submittedName>
        <fullName evidence="1">Uncharacterized protein</fullName>
    </submittedName>
</protein>
<accession>A0A392UM20</accession>
<feature type="non-terminal residue" evidence="1">
    <location>
        <position position="1"/>
    </location>
</feature>
<dbReference type="Proteomes" id="UP000265520">
    <property type="component" value="Unassembled WGS sequence"/>
</dbReference>
<name>A0A392UM20_9FABA</name>